<dbReference type="InterPro" id="IPR023214">
    <property type="entry name" value="HAD_sf"/>
</dbReference>
<name>A0A074JZC9_9RHOB</name>
<dbReference type="SUPFAM" id="SSF56784">
    <property type="entry name" value="HAD-like"/>
    <property type="match status" value="1"/>
</dbReference>
<evidence type="ECO:0000313" key="2">
    <source>
        <dbReference type="Proteomes" id="UP000027471"/>
    </source>
</evidence>
<dbReference type="Pfam" id="PF00702">
    <property type="entry name" value="Hydrolase"/>
    <property type="match status" value="1"/>
</dbReference>
<dbReference type="STRING" id="1353528.DT23_09310"/>
<dbReference type="AlphaFoldDB" id="A0A074JZC9"/>
<dbReference type="CDD" id="cd02603">
    <property type="entry name" value="HAD_sEH-N_like"/>
    <property type="match status" value="1"/>
</dbReference>
<evidence type="ECO:0000313" key="1">
    <source>
        <dbReference type="EMBL" id="KEO61280.1"/>
    </source>
</evidence>
<evidence type="ECO:0008006" key="3">
    <source>
        <dbReference type="Google" id="ProtNLM"/>
    </source>
</evidence>
<dbReference type="OrthoDB" id="9807742at2"/>
<protein>
    <recommendedName>
        <fullName evidence="3">Haloacid dehalogenase</fullName>
    </recommendedName>
</protein>
<dbReference type="PANTHER" id="PTHR43611">
    <property type="entry name" value="ALPHA-D-GLUCOSE 1-PHOSPHATE PHOSPHATASE"/>
    <property type="match status" value="1"/>
</dbReference>
<dbReference type="Gene3D" id="3.40.50.1000">
    <property type="entry name" value="HAD superfamily/HAD-like"/>
    <property type="match status" value="1"/>
</dbReference>
<dbReference type="InterPro" id="IPR036412">
    <property type="entry name" value="HAD-like_sf"/>
</dbReference>
<dbReference type="Proteomes" id="UP000027471">
    <property type="component" value="Unassembled WGS sequence"/>
</dbReference>
<dbReference type="SFLD" id="SFLDS00003">
    <property type="entry name" value="Haloacid_Dehalogenase"/>
    <property type="match status" value="1"/>
</dbReference>
<gene>
    <name evidence="1" type="ORF">DT23_09310</name>
</gene>
<dbReference type="NCBIfam" id="TIGR01509">
    <property type="entry name" value="HAD-SF-IA-v3"/>
    <property type="match status" value="1"/>
</dbReference>
<dbReference type="Gene3D" id="1.10.150.240">
    <property type="entry name" value="Putative phosphatase, domain 2"/>
    <property type="match status" value="1"/>
</dbReference>
<dbReference type="SFLD" id="SFLDG01129">
    <property type="entry name" value="C1.5:_HAD__Beta-PGM__Phosphata"/>
    <property type="match status" value="1"/>
</dbReference>
<proteinExistence type="predicted"/>
<comment type="caution">
    <text evidence="1">The sequence shown here is derived from an EMBL/GenBank/DDBJ whole genome shotgun (WGS) entry which is preliminary data.</text>
</comment>
<reference evidence="1 2" key="1">
    <citation type="journal article" date="2015" name="Antonie Van Leeuwenhoek">
        <title>Thioclava indica sp. nov., isolated from surface seawater of the Indian Ocean.</title>
        <authorList>
            <person name="Liu Y."/>
            <person name="Lai Q."/>
            <person name="Du J."/>
            <person name="Xu H."/>
            <person name="Jiang L."/>
            <person name="Shao Z."/>
        </authorList>
    </citation>
    <scope>NUCLEOTIDE SEQUENCE [LARGE SCALE GENOMIC DNA]</scope>
    <source>
        <strain evidence="1 2">DT23-4</strain>
    </source>
</reference>
<dbReference type="EMBL" id="AUNB01000002">
    <property type="protein sequence ID" value="KEO61280.1"/>
    <property type="molecule type" value="Genomic_DNA"/>
</dbReference>
<keyword evidence="2" id="KW-1185">Reference proteome</keyword>
<organism evidence="1 2">
    <name type="scientific">Thioclava indica</name>
    <dbReference type="NCBI Taxonomy" id="1353528"/>
    <lineage>
        <taxon>Bacteria</taxon>
        <taxon>Pseudomonadati</taxon>
        <taxon>Pseudomonadota</taxon>
        <taxon>Alphaproteobacteria</taxon>
        <taxon>Rhodobacterales</taxon>
        <taxon>Paracoccaceae</taxon>
        <taxon>Thioclava</taxon>
    </lineage>
</organism>
<dbReference type="PRINTS" id="PR00413">
    <property type="entry name" value="HADHALOGNASE"/>
</dbReference>
<dbReference type="InterPro" id="IPR023198">
    <property type="entry name" value="PGP-like_dom2"/>
</dbReference>
<dbReference type="PANTHER" id="PTHR43611:SF3">
    <property type="entry name" value="FLAVIN MONONUCLEOTIDE HYDROLASE 1, CHLOROPLATIC"/>
    <property type="match status" value="1"/>
</dbReference>
<sequence length="205" mass="23537">MVEAVIFDIGNVLIEWQPERYYDSIMPVAARKEMFAQVDLHAMNDDIDRGAPFRETIYAVADQHPKWRDMIRLWHDDWIKMATPEIPRSLRLMKALQAKGIPVFSLTNFGIGSYDFAATHYPFLREFDRDFISGHMGVTKPDPKIYEMVEAASGLHRHQLLFTDDRADNIATAHTFGWKTHLFEGPEGWAQRLVDEGLLSATEAA</sequence>
<accession>A0A074JZC9</accession>
<dbReference type="RefSeq" id="WP_038127851.1">
    <property type="nucleotide sequence ID" value="NZ_AUNB01000002.1"/>
</dbReference>
<dbReference type="eggNOG" id="COG1011">
    <property type="taxonomic scope" value="Bacteria"/>
</dbReference>
<dbReference type="InterPro" id="IPR006439">
    <property type="entry name" value="HAD-SF_hydro_IA"/>
</dbReference>